<comment type="caution">
    <text evidence="2">The sequence shown here is derived from an EMBL/GenBank/DDBJ whole genome shotgun (WGS) entry which is preliminary data.</text>
</comment>
<keyword evidence="1" id="KW-0812">Transmembrane</keyword>
<organism evidence="2 3">
    <name type="scientific">Candidatus Clostridium stratigraminis</name>
    <dbReference type="NCBI Taxonomy" id="3381661"/>
    <lineage>
        <taxon>Bacteria</taxon>
        <taxon>Bacillati</taxon>
        <taxon>Bacillota</taxon>
        <taxon>Clostridia</taxon>
        <taxon>Eubacteriales</taxon>
        <taxon>Clostridiaceae</taxon>
        <taxon>Clostridium</taxon>
    </lineage>
</organism>
<protein>
    <submittedName>
        <fullName evidence="2">Uncharacterized protein</fullName>
    </submittedName>
</protein>
<proteinExistence type="predicted"/>
<dbReference type="Proteomes" id="UP001623591">
    <property type="component" value="Unassembled WGS sequence"/>
</dbReference>
<evidence type="ECO:0000256" key="1">
    <source>
        <dbReference type="SAM" id="Phobius"/>
    </source>
</evidence>
<gene>
    <name evidence="2" type="ORF">ACJDUG_03365</name>
</gene>
<keyword evidence="3" id="KW-1185">Reference proteome</keyword>
<feature type="transmembrane region" description="Helical" evidence="1">
    <location>
        <begin position="147"/>
        <end position="165"/>
    </location>
</feature>
<name>A0ABW8T4F8_9CLOT</name>
<keyword evidence="1" id="KW-0472">Membrane</keyword>
<evidence type="ECO:0000313" key="2">
    <source>
        <dbReference type="EMBL" id="MFL0246014.1"/>
    </source>
</evidence>
<keyword evidence="1" id="KW-1133">Transmembrane helix</keyword>
<reference evidence="2 3" key="1">
    <citation type="submission" date="2024-11" db="EMBL/GenBank/DDBJ databases">
        <authorList>
            <person name="Heng Y.C."/>
            <person name="Lim A.C.H."/>
            <person name="Lee J.K.Y."/>
            <person name="Kittelmann S."/>
        </authorList>
    </citation>
    <scope>NUCLEOTIDE SEQUENCE [LARGE SCALE GENOMIC DNA]</scope>
    <source>
        <strain evidence="2 3">WILCCON 0185</strain>
    </source>
</reference>
<sequence length="189" mass="22310">MLKIKNSTSDIEIDEEVAIIKVIVNDTKDIFEKLGYRSLEDRVLNEGFETYIISSIKNYPLKSKVSLKISFMKEDDYIDISSIKKVIHTHFKYKAEEKNLSLKEQFRQWLTNMTIGLLFLILCIILVEVLERFSDTNLVKIIKESLLIIGWVALWDPITFILFGWRTEKRSISYYEKLSQIDIYNEKVK</sequence>
<evidence type="ECO:0000313" key="3">
    <source>
        <dbReference type="Proteomes" id="UP001623591"/>
    </source>
</evidence>
<accession>A0ABW8T4F8</accession>
<feature type="transmembrane region" description="Helical" evidence="1">
    <location>
        <begin position="109"/>
        <end position="127"/>
    </location>
</feature>
<dbReference type="EMBL" id="JBJHZZ010000001">
    <property type="protein sequence ID" value="MFL0246014.1"/>
    <property type="molecule type" value="Genomic_DNA"/>
</dbReference>
<dbReference type="RefSeq" id="WP_406768467.1">
    <property type="nucleotide sequence ID" value="NZ_JBJHZZ010000001.1"/>
</dbReference>